<comment type="similarity">
    <text evidence="1">Belongs to the 3-hydroxyacyl-CoA dehydrogenase family.</text>
</comment>
<dbReference type="EC" id="1.1.1.157" evidence="7"/>
<dbReference type="PANTHER" id="PTHR48075:SF5">
    <property type="entry name" value="3-HYDROXYBUTYRYL-COA DEHYDROGENASE"/>
    <property type="match status" value="1"/>
</dbReference>
<dbReference type="PROSITE" id="PS00067">
    <property type="entry name" value="3HCDH"/>
    <property type="match status" value="1"/>
</dbReference>
<organism evidence="7 8">
    <name type="scientific">Pontibacter oryzae</name>
    <dbReference type="NCBI Taxonomy" id="2304593"/>
    <lineage>
        <taxon>Bacteria</taxon>
        <taxon>Pseudomonadati</taxon>
        <taxon>Bacteroidota</taxon>
        <taxon>Cytophagia</taxon>
        <taxon>Cytophagales</taxon>
        <taxon>Hymenobacteraceae</taxon>
        <taxon>Pontibacter</taxon>
    </lineage>
</organism>
<dbReference type="FunFam" id="3.40.50.720:FF:000009">
    <property type="entry name" value="Fatty oxidation complex, alpha subunit"/>
    <property type="match status" value="1"/>
</dbReference>
<feature type="binding site" evidence="4">
    <location>
        <position position="96"/>
    </location>
    <ligand>
        <name>NAD(+)</name>
        <dbReference type="ChEBI" id="CHEBI:57540"/>
    </ligand>
</feature>
<dbReference type="Gene3D" id="1.10.1040.10">
    <property type="entry name" value="N-(1-d-carboxylethyl)-l-norvaline Dehydrogenase, domain 2"/>
    <property type="match status" value="1"/>
</dbReference>
<dbReference type="GO" id="GO:0008691">
    <property type="term" value="F:3-hydroxybutyryl-CoA dehydrogenase activity"/>
    <property type="evidence" value="ECO:0007669"/>
    <property type="project" value="UniProtKB-EC"/>
</dbReference>
<dbReference type="NCBIfam" id="NF004474">
    <property type="entry name" value="PRK05808.1"/>
    <property type="match status" value="1"/>
</dbReference>
<dbReference type="InterPro" id="IPR006180">
    <property type="entry name" value="3-OHacyl-CoA_DH_CS"/>
</dbReference>
<comment type="caution">
    <text evidence="7">The sequence shown here is derived from an EMBL/GenBank/DDBJ whole genome shotgun (WGS) entry which is preliminary data.</text>
</comment>
<evidence type="ECO:0000256" key="3">
    <source>
        <dbReference type="PIRSR" id="PIRSR000105-1"/>
    </source>
</evidence>
<accession>A0A399SFN5</accession>
<keyword evidence="4" id="KW-0520">NAD</keyword>
<evidence type="ECO:0000259" key="5">
    <source>
        <dbReference type="Pfam" id="PF00725"/>
    </source>
</evidence>
<dbReference type="EMBL" id="QWGE01000002">
    <property type="protein sequence ID" value="RIJ41824.1"/>
    <property type="molecule type" value="Genomic_DNA"/>
</dbReference>
<dbReference type="RefSeq" id="WP_119431569.1">
    <property type="nucleotide sequence ID" value="NZ_QWGE01000002.1"/>
</dbReference>
<dbReference type="PANTHER" id="PTHR48075">
    <property type="entry name" value="3-HYDROXYACYL-COA DEHYDROGENASE FAMILY PROTEIN"/>
    <property type="match status" value="1"/>
</dbReference>
<evidence type="ECO:0000256" key="1">
    <source>
        <dbReference type="ARBA" id="ARBA00009463"/>
    </source>
</evidence>
<gene>
    <name evidence="7" type="ORF">D1627_07350</name>
</gene>
<evidence type="ECO:0000259" key="6">
    <source>
        <dbReference type="Pfam" id="PF02737"/>
    </source>
</evidence>
<keyword evidence="8" id="KW-1185">Reference proteome</keyword>
<dbReference type="GO" id="GO:0070403">
    <property type="term" value="F:NAD+ binding"/>
    <property type="evidence" value="ECO:0007669"/>
    <property type="project" value="InterPro"/>
</dbReference>
<dbReference type="PIRSF" id="PIRSF000105">
    <property type="entry name" value="HCDH"/>
    <property type="match status" value="1"/>
</dbReference>
<dbReference type="SUPFAM" id="SSF48179">
    <property type="entry name" value="6-phosphogluconate dehydrogenase C-terminal domain-like"/>
    <property type="match status" value="1"/>
</dbReference>
<evidence type="ECO:0000313" key="8">
    <source>
        <dbReference type="Proteomes" id="UP000266005"/>
    </source>
</evidence>
<feature type="binding site" evidence="4">
    <location>
        <position position="273"/>
    </location>
    <ligand>
        <name>NAD(+)</name>
        <dbReference type="ChEBI" id="CHEBI:57540"/>
    </ligand>
</feature>
<dbReference type="Pfam" id="PF02737">
    <property type="entry name" value="3HCDH_N"/>
    <property type="match status" value="1"/>
</dbReference>
<dbReference type="Gene3D" id="3.40.50.720">
    <property type="entry name" value="NAD(P)-binding Rossmann-like Domain"/>
    <property type="match status" value="1"/>
</dbReference>
<dbReference type="InterPro" id="IPR013328">
    <property type="entry name" value="6PGD_dom2"/>
</dbReference>
<dbReference type="GO" id="GO:0006631">
    <property type="term" value="P:fatty acid metabolic process"/>
    <property type="evidence" value="ECO:0007669"/>
    <property type="project" value="InterPro"/>
</dbReference>
<evidence type="ECO:0000313" key="7">
    <source>
        <dbReference type="EMBL" id="RIJ41824.1"/>
    </source>
</evidence>
<dbReference type="AlphaFoldDB" id="A0A399SFN5"/>
<dbReference type="SUPFAM" id="SSF51735">
    <property type="entry name" value="NAD(P)-binding Rossmann-fold domains"/>
    <property type="match status" value="1"/>
</dbReference>
<dbReference type="InterPro" id="IPR006108">
    <property type="entry name" value="3HC_DH_C"/>
</dbReference>
<sequence>MKKIAVIGSGTMGNGIAHVFAQNGFNVSLVDISEDALQKALGTISKNLDRIIAKGNLTEEQKQETLGNISTYTSVQEGVKEADLVVEAATENVDLKLKIFRDLDSFAKPEAILASNTSSISITKIASVTNRPDKVIGMHFMNPVPVMKLVEVIRGYSTSDEVTAQIMELSKQLGKIPAEANDYPGFVANRILMPMINEAIYSLYEGVAGVEEIDTIMKLGMAHPMGPLQLADFIGLDVCLSILNVLHDGFGNPKYAPCPLLVNMVQAGHKGAKSGQGFYSWTHGTKELVVADRFKKK</sequence>
<evidence type="ECO:0000256" key="2">
    <source>
        <dbReference type="ARBA" id="ARBA00023002"/>
    </source>
</evidence>
<proteinExistence type="inferred from homology"/>
<evidence type="ECO:0000256" key="4">
    <source>
        <dbReference type="PIRSR" id="PIRSR000105-2"/>
    </source>
</evidence>
<name>A0A399SFN5_9BACT</name>
<feature type="binding site" evidence="4">
    <location>
        <position position="31"/>
    </location>
    <ligand>
        <name>NAD(+)</name>
        <dbReference type="ChEBI" id="CHEBI:57540"/>
    </ligand>
</feature>
<dbReference type="Proteomes" id="UP000266005">
    <property type="component" value="Unassembled WGS sequence"/>
</dbReference>
<dbReference type="InterPro" id="IPR036291">
    <property type="entry name" value="NAD(P)-bd_dom_sf"/>
</dbReference>
<feature type="site" description="Important for catalytic activity" evidence="3">
    <location>
        <position position="139"/>
    </location>
</feature>
<feature type="binding site" evidence="4">
    <location>
        <position position="118"/>
    </location>
    <ligand>
        <name>NAD(+)</name>
        <dbReference type="ChEBI" id="CHEBI:57540"/>
    </ligand>
</feature>
<dbReference type="OrthoDB" id="9771883at2"/>
<keyword evidence="2 7" id="KW-0560">Oxidoreductase</keyword>
<feature type="binding site" evidence="4">
    <location>
        <begin position="8"/>
        <end position="13"/>
    </location>
    <ligand>
        <name>NAD(+)</name>
        <dbReference type="ChEBI" id="CHEBI:57540"/>
    </ligand>
</feature>
<reference evidence="8" key="1">
    <citation type="submission" date="2018-08" db="EMBL/GenBank/DDBJ databases">
        <title>Mucilaginibacter sp. MYSH2.</title>
        <authorList>
            <person name="Seo T."/>
        </authorList>
    </citation>
    <scope>NUCLEOTIDE SEQUENCE [LARGE SCALE GENOMIC DNA]</scope>
    <source>
        <strain evidence="8">KIRAN</strain>
    </source>
</reference>
<dbReference type="InterPro" id="IPR008927">
    <property type="entry name" value="6-PGluconate_DH-like_C_sf"/>
</dbReference>
<dbReference type="Pfam" id="PF00725">
    <property type="entry name" value="3HCDH"/>
    <property type="match status" value="1"/>
</dbReference>
<feature type="domain" description="3-hydroxyacyl-CoA dehydrogenase C-terminal" evidence="5">
    <location>
        <begin position="185"/>
        <end position="281"/>
    </location>
</feature>
<feature type="domain" description="3-hydroxyacyl-CoA dehydrogenase NAD binding" evidence="6">
    <location>
        <begin position="3"/>
        <end position="182"/>
    </location>
</feature>
<feature type="binding site" evidence="4">
    <location>
        <position position="91"/>
    </location>
    <ligand>
        <name>NAD(+)</name>
        <dbReference type="ChEBI" id="CHEBI:57540"/>
    </ligand>
</feature>
<dbReference type="InterPro" id="IPR006176">
    <property type="entry name" value="3-OHacyl-CoA_DH_NAD-bd"/>
</dbReference>
<dbReference type="InterPro" id="IPR022694">
    <property type="entry name" value="3-OHacyl-CoA_DH"/>
</dbReference>
<protein>
    <submittedName>
        <fullName evidence="7">3-hydroxybutyryl-CoA dehydrogenase</fullName>
        <ecNumber evidence="7">1.1.1.157</ecNumber>
    </submittedName>
</protein>
<feature type="binding site" evidence="4">
    <location>
        <position position="142"/>
    </location>
    <ligand>
        <name>NAD(+)</name>
        <dbReference type="ChEBI" id="CHEBI:57540"/>
    </ligand>
</feature>